<evidence type="ECO:0000313" key="2">
    <source>
        <dbReference type="Proteomes" id="UP001209803"/>
    </source>
</evidence>
<keyword evidence="2" id="KW-1185">Reference proteome</keyword>
<gene>
    <name evidence="1" type="ORF">K1718_03175</name>
</gene>
<sequence>MVFVKREQFRLVSGADDIQTVEPEPPYKYVRSYCRSCGTSLGEPLSKDDTFPINAHCLDDDPGIRTSFHEFVAEKPEWAPGPQDEKA</sequence>
<name>A0ABY8F4F0_9HYPH</name>
<dbReference type="Gene3D" id="3.90.1590.10">
    <property type="entry name" value="glutathione-dependent formaldehyde- activating enzyme (gfa)"/>
    <property type="match status" value="1"/>
</dbReference>
<dbReference type="SUPFAM" id="SSF51316">
    <property type="entry name" value="Mss4-like"/>
    <property type="match status" value="1"/>
</dbReference>
<organism evidence="1 2">
    <name type="scientific">Roseibium porphyridii</name>
    <dbReference type="NCBI Taxonomy" id="2866279"/>
    <lineage>
        <taxon>Bacteria</taxon>
        <taxon>Pseudomonadati</taxon>
        <taxon>Pseudomonadota</taxon>
        <taxon>Alphaproteobacteria</taxon>
        <taxon>Hyphomicrobiales</taxon>
        <taxon>Stappiaceae</taxon>
        <taxon>Roseibium</taxon>
    </lineage>
</organism>
<dbReference type="Proteomes" id="UP001209803">
    <property type="component" value="Chromosome"/>
</dbReference>
<proteinExistence type="predicted"/>
<protein>
    <submittedName>
        <fullName evidence="1">GFA family protein</fullName>
    </submittedName>
</protein>
<dbReference type="InterPro" id="IPR011057">
    <property type="entry name" value="Mss4-like_sf"/>
</dbReference>
<reference evidence="1 2" key="1">
    <citation type="submission" date="2023-03" db="EMBL/GenBank/DDBJ databases">
        <title>Roseibium porphyridii sp. nov. and Roseibium rhodosorbium sp. nov. isolated from marine algae, Porphyridium cruentum and Rhodosorus marinus, respectively.</title>
        <authorList>
            <person name="Lee M.W."/>
            <person name="Choi B.J."/>
            <person name="Lee J.K."/>
            <person name="Choi D.G."/>
            <person name="Baek J.H."/>
            <person name="Bayburt H."/>
            <person name="Kim J.M."/>
            <person name="Han D.M."/>
            <person name="Kim K.H."/>
            <person name="Jeon C.O."/>
        </authorList>
    </citation>
    <scope>NUCLEOTIDE SEQUENCE [LARGE SCALE GENOMIC DNA]</scope>
    <source>
        <strain evidence="1 2">KMA01</strain>
    </source>
</reference>
<dbReference type="RefSeq" id="WP_247649328.1">
    <property type="nucleotide sequence ID" value="NZ_CP120863.1"/>
</dbReference>
<dbReference type="EMBL" id="CP120863">
    <property type="protein sequence ID" value="WFE90368.1"/>
    <property type="molecule type" value="Genomic_DNA"/>
</dbReference>
<accession>A0ABY8F4F0</accession>
<evidence type="ECO:0000313" key="1">
    <source>
        <dbReference type="EMBL" id="WFE90368.1"/>
    </source>
</evidence>